<comment type="subcellular location">
    <subcellularLocation>
        <location evidence="1">Membrane</location>
        <topology evidence="1">Multi-pass membrane protein</topology>
    </subcellularLocation>
</comment>
<reference evidence="6" key="2">
    <citation type="submission" date="2012-12" db="EMBL/GenBank/DDBJ databases">
        <authorList>
            <consortium name="WormBase Consortium"/>
            <person name="Ghedin E."/>
            <person name="Paulini M."/>
        </authorList>
    </citation>
    <scope>NUCLEOTIDE SEQUENCE</scope>
    <source>
        <strain evidence="6">FR3</strain>
    </source>
</reference>
<dbReference type="Gene3D" id="1.20.1740.10">
    <property type="entry name" value="Amino acid/polyamine transporter I"/>
    <property type="match status" value="2"/>
</dbReference>
<feature type="transmembrane region" description="Helical" evidence="5">
    <location>
        <begin position="147"/>
        <end position="168"/>
    </location>
</feature>
<feature type="transmembrane region" description="Helical" evidence="5">
    <location>
        <begin position="230"/>
        <end position="258"/>
    </location>
</feature>
<name>A0A1I9G3B7_BRUMA</name>
<evidence type="ECO:0000256" key="3">
    <source>
        <dbReference type="ARBA" id="ARBA00022989"/>
    </source>
</evidence>
<dbReference type="PANTHER" id="PTHR11785:SF523">
    <property type="entry name" value="AMINO ACID TRANSPORTER PROTEIN 6"/>
    <property type="match status" value="1"/>
</dbReference>
<keyword evidence="4 5" id="KW-0472">Membrane</keyword>
<dbReference type="EMBL" id="LN856988">
    <property type="protein sequence ID" value="CDP97702.1"/>
    <property type="molecule type" value="Genomic_DNA"/>
</dbReference>
<gene>
    <name evidence="6" type="primary">Bm2958</name>
    <name evidence="6" type="ORF">BM_Bm2958</name>
</gene>
<organism evidence="6">
    <name type="scientific">Brugia malayi</name>
    <name type="common">Filarial nematode worm</name>
    <dbReference type="NCBI Taxonomy" id="6279"/>
    <lineage>
        <taxon>Eukaryota</taxon>
        <taxon>Metazoa</taxon>
        <taxon>Ecdysozoa</taxon>
        <taxon>Nematoda</taxon>
        <taxon>Chromadorea</taxon>
        <taxon>Rhabditida</taxon>
        <taxon>Spirurina</taxon>
        <taxon>Spiruromorpha</taxon>
        <taxon>Filarioidea</taxon>
        <taxon>Onchocercidae</taxon>
        <taxon>Brugia</taxon>
    </lineage>
</organism>
<dbReference type="AlphaFoldDB" id="A0A1I9G3B7"/>
<evidence type="ECO:0000256" key="1">
    <source>
        <dbReference type="ARBA" id="ARBA00004141"/>
    </source>
</evidence>
<dbReference type="PANTHER" id="PTHR11785">
    <property type="entry name" value="AMINO ACID TRANSPORTER"/>
    <property type="match status" value="1"/>
</dbReference>
<evidence type="ECO:0000256" key="5">
    <source>
        <dbReference type="SAM" id="Phobius"/>
    </source>
</evidence>
<dbReference type="PIRSF" id="PIRSF006060">
    <property type="entry name" value="AA_transporter"/>
    <property type="match status" value="1"/>
</dbReference>
<reference evidence="6" key="1">
    <citation type="journal article" date="2007" name="Science">
        <title>Draft genome of the filarial nematode parasite Brugia malayi.</title>
        <authorList>
            <person name="Ghedin E."/>
            <person name="Wang S."/>
            <person name="Spiro D."/>
            <person name="Caler E."/>
            <person name="Zhao Q."/>
            <person name="Crabtree J."/>
            <person name="Allen J.E."/>
            <person name="Delcher A.L."/>
            <person name="Guiliano D.B."/>
            <person name="Miranda-Saavedra D."/>
            <person name="Angiuoli S.V."/>
            <person name="Creasy T."/>
            <person name="Amedeo P."/>
            <person name="Haas B."/>
            <person name="El-Sayed N.M."/>
            <person name="Wortman J.R."/>
            <person name="Feldblyum T."/>
            <person name="Tallon L."/>
            <person name="Schatz M."/>
            <person name="Shumway M."/>
            <person name="Koo H."/>
            <person name="Salzberg S.L."/>
            <person name="Schobel S."/>
            <person name="Pertea M."/>
            <person name="Pop M."/>
            <person name="White O."/>
            <person name="Barton G.J."/>
            <person name="Carlow C.K."/>
            <person name="Crawford M.J."/>
            <person name="Daub J."/>
            <person name="Dimmic M.W."/>
            <person name="Estes C.F."/>
            <person name="Foster J.M."/>
            <person name="Ganatra M."/>
            <person name="Gregory W.F."/>
            <person name="Johnson N.M."/>
            <person name="Jin J."/>
            <person name="Komuniecki R."/>
            <person name="Korf I."/>
            <person name="Kumar S."/>
            <person name="Laney S."/>
            <person name="Li B.W."/>
            <person name="Li W."/>
            <person name="Lindblom T.H."/>
            <person name="Lustigman S."/>
            <person name="Ma D."/>
            <person name="Maina C.V."/>
            <person name="Martin D.M."/>
            <person name="McCarter J.P."/>
            <person name="McReynolds L."/>
            <person name="Mitreva M."/>
            <person name="Nutman T.B."/>
            <person name="Parkinson J."/>
            <person name="Peregrin-Alvarez J.M."/>
            <person name="Poole C."/>
            <person name="Ren Q."/>
            <person name="Saunders L."/>
            <person name="Sluder A.E."/>
            <person name="Smith K."/>
            <person name="Stanke M."/>
            <person name="Unnasch T.R."/>
            <person name="Ware J."/>
            <person name="Wei A.D."/>
            <person name="Weil G."/>
            <person name="Williams D.J."/>
            <person name="Zhang Y."/>
            <person name="Williams S.A."/>
            <person name="Fraser-Liggett C."/>
            <person name="Slatko B."/>
            <person name="Blaxter M.L."/>
            <person name="Scott A.L."/>
        </authorList>
    </citation>
    <scope>NUCLEOTIDE SEQUENCE</scope>
    <source>
        <strain evidence="6">FR3</strain>
    </source>
</reference>
<feature type="transmembrane region" description="Helical" evidence="5">
    <location>
        <begin position="279"/>
        <end position="297"/>
    </location>
</feature>
<sequence length="409" mass="45545">MIYIIGNIVGAGLFITPTSVLQQVDSVGLSLIIWSVAALISLLGAFCYVELGTSIRRSGADFAYLCYVKWYPIAFAFMCVGCFVIFPATLAIQAETFSEYLIKCFRLQIFEDTKKFYLKKLIGFSLLCETQNLQNIMDGTQVRLGHIIAALFAGLFSYDGWDVLNFGTEEIEKPKRTMPLAIIVGMSLVAFIFLATNISFFAMLDIDQMKSSVAVADTFAAAKLDKFYSVIPFLICILLIGSMNTSLFCASRYLYVAARQGHLPTFLSCSNTEHNSPRVAIFISVTLSFLLSFTGNLSQLINCVSFCQWLQRIFTMLALLWIRFHHKSIHRDAIQNPIIMPIIFMIICATLVTTTVITDTHICSIGGSVALGGLVFYFLFFYTHLPSAVEGFKTFGCNANMKKLPELAK</sequence>
<dbReference type="GO" id="GO:0015179">
    <property type="term" value="F:L-amino acid transmembrane transporter activity"/>
    <property type="evidence" value="ECO:0007669"/>
    <property type="project" value="TreeGrafter"/>
</dbReference>
<dbReference type="Pfam" id="PF13520">
    <property type="entry name" value="AA_permease_2"/>
    <property type="match status" value="2"/>
</dbReference>
<feature type="transmembrane region" description="Helical" evidence="5">
    <location>
        <begin position="27"/>
        <end position="49"/>
    </location>
</feature>
<feature type="transmembrane region" description="Helical" evidence="5">
    <location>
        <begin position="364"/>
        <end position="383"/>
    </location>
</feature>
<protein>
    <submittedName>
        <fullName evidence="6">Bm2958, isoform c</fullName>
    </submittedName>
</protein>
<keyword evidence="3 5" id="KW-1133">Transmembrane helix</keyword>
<feature type="transmembrane region" description="Helical" evidence="5">
    <location>
        <begin position="338"/>
        <end position="358"/>
    </location>
</feature>
<keyword evidence="2 5" id="KW-0812">Transmembrane</keyword>
<dbReference type="InterPro" id="IPR050598">
    <property type="entry name" value="AminoAcid_Transporter"/>
</dbReference>
<feature type="transmembrane region" description="Helical" evidence="5">
    <location>
        <begin position="180"/>
        <end position="204"/>
    </location>
</feature>
<accession>A0A1I9G3B7</accession>
<evidence type="ECO:0000313" key="6">
    <source>
        <dbReference type="EMBL" id="CDP97702.1"/>
    </source>
</evidence>
<dbReference type="GO" id="GO:0016020">
    <property type="term" value="C:membrane"/>
    <property type="evidence" value="ECO:0007669"/>
    <property type="project" value="UniProtKB-SubCell"/>
</dbReference>
<evidence type="ECO:0000256" key="2">
    <source>
        <dbReference type="ARBA" id="ARBA00022692"/>
    </source>
</evidence>
<feature type="transmembrane region" description="Helical" evidence="5">
    <location>
        <begin position="70"/>
        <end position="92"/>
    </location>
</feature>
<proteinExistence type="predicted"/>
<dbReference type="InterPro" id="IPR002293">
    <property type="entry name" value="AA/rel_permease1"/>
</dbReference>
<evidence type="ECO:0000256" key="4">
    <source>
        <dbReference type="ARBA" id="ARBA00023136"/>
    </source>
</evidence>